<evidence type="ECO:0000259" key="1">
    <source>
        <dbReference type="Pfam" id="PF03358"/>
    </source>
</evidence>
<dbReference type="Proteomes" id="UP000260721">
    <property type="component" value="Unassembled WGS sequence"/>
</dbReference>
<dbReference type="InterPro" id="IPR005025">
    <property type="entry name" value="FMN_Rdtase-like_dom"/>
</dbReference>
<dbReference type="EMBL" id="QUSK01000035">
    <property type="protein sequence ID" value="RGD73117.1"/>
    <property type="molecule type" value="Genomic_DNA"/>
</dbReference>
<dbReference type="InterPro" id="IPR029039">
    <property type="entry name" value="Flavoprotein-like_sf"/>
</dbReference>
<protein>
    <submittedName>
        <fullName evidence="2">NAD(P)H-dependent oxidoreductase</fullName>
    </submittedName>
</protein>
<dbReference type="GO" id="GO:0010181">
    <property type="term" value="F:FMN binding"/>
    <property type="evidence" value="ECO:0007669"/>
    <property type="project" value="TreeGrafter"/>
</dbReference>
<dbReference type="STRING" id="1123313.GCA_000420345_01005"/>
<dbReference type="PANTHER" id="PTHR30543:SF21">
    <property type="entry name" value="NAD(P)H-DEPENDENT FMN REDUCTASE LOT6"/>
    <property type="match status" value="1"/>
</dbReference>
<dbReference type="GO" id="GO:0005829">
    <property type="term" value="C:cytosol"/>
    <property type="evidence" value="ECO:0007669"/>
    <property type="project" value="TreeGrafter"/>
</dbReference>
<dbReference type="SUPFAM" id="SSF52218">
    <property type="entry name" value="Flavoproteins"/>
    <property type="match status" value="1"/>
</dbReference>
<gene>
    <name evidence="2" type="ORF">DXC78_11805</name>
</gene>
<feature type="domain" description="NADPH-dependent FMN reductase-like" evidence="1">
    <location>
        <begin position="6"/>
        <end position="138"/>
    </location>
</feature>
<dbReference type="GO" id="GO:0016491">
    <property type="term" value="F:oxidoreductase activity"/>
    <property type="evidence" value="ECO:0007669"/>
    <property type="project" value="InterPro"/>
</dbReference>
<dbReference type="PANTHER" id="PTHR30543">
    <property type="entry name" value="CHROMATE REDUCTASE"/>
    <property type="match status" value="1"/>
</dbReference>
<comment type="caution">
    <text evidence="2">The sequence shown here is derived from an EMBL/GenBank/DDBJ whole genome shotgun (WGS) entry which is preliminary data.</text>
</comment>
<dbReference type="Gene3D" id="3.40.50.360">
    <property type="match status" value="1"/>
</dbReference>
<sequence>MNPLKKILFIVGSLRKNGFNEQLAKKTEELIGDDAQVEYLDWSKVPFFNQDLEANLPVEVQEVKDKVRESDALWIFTPEYNHQIPGPLKNLLDWLSRGAPSVLKDKKVTFAAAGGGSGGASVRDFMMLLLNQMMMDTMSMPNTGIQIPMTAFQTGQLEIESYPLNQLKRQVKAFLDYIA</sequence>
<organism evidence="2 3">
    <name type="scientific">Faecalicoccus pleomorphus</name>
    <dbReference type="NCBI Taxonomy" id="1323"/>
    <lineage>
        <taxon>Bacteria</taxon>
        <taxon>Bacillati</taxon>
        <taxon>Bacillota</taxon>
        <taxon>Erysipelotrichia</taxon>
        <taxon>Erysipelotrichales</taxon>
        <taxon>Erysipelotrichaceae</taxon>
        <taxon>Faecalicoccus</taxon>
    </lineage>
</organism>
<accession>A0A3E3DV00</accession>
<reference evidence="2 3" key="1">
    <citation type="submission" date="2018-08" db="EMBL/GenBank/DDBJ databases">
        <title>A genome reference for cultivated species of the human gut microbiota.</title>
        <authorList>
            <person name="Zou Y."/>
            <person name="Xue W."/>
            <person name="Luo G."/>
        </authorList>
    </citation>
    <scope>NUCLEOTIDE SEQUENCE [LARGE SCALE GENOMIC DNA]</scope>
    <source>
        <strain evidence="2 3">TF08-11</strain>
    </source>
</reference>
<proteinExistence type="predicted"/>
<dbReference type="AlphaFoldDB" id="A0A3E3DV00"/>
<dbReference type="Pfam" id="PF03358">
    <property type="entry name" value="FMN_red"/>
    <property type="match status" value="1"/>
</dbReference>
<dbReference type="InterPro" id="IPR050712">
    <property type="entry name" value="NAD(P)H-dep_reductase"/>
</dbReference>
<evidence type="ECO:0000313" key="2">
    <source>
        <dbReference type="EMBL" id="RGD73117.1"/>
    </source>
</evidence>
<evidence type="ECO:0000313" key="3">
    <source>
        <dbReference type="Proteomes" id="UP000260721"/>
    </source>
</evidence>
<name>A0A3E3DV00_9FIRM</name>